<name>A0A814MJR8_ADIRI</name>
<keyword evidence="1" id="KW-0812">Transmembrane</keyword>
<dbReference type="AlphaFoldDB" id="A0A814MJR8"/>
<comment type="caution">
    <text evidence="2">The sequence shown here is derived from an EMBL/GenBank/DDBJ whole genome shotgun (WGS) entry which is preliminary data.</text>
</comment>
<protein>
    <submittedName>
        <fullName evidence="2">Uncharacterized protein</fullName>
    </submittedName>
</protein>
<dbReference type="EMBL" id="CAJNOJ010000088">
    <property type="protein sequence ID" value="CAF1079300.1"/>
    <property type="molecule type" value="Genomic_DNA"/>
</dbReference>
<reference evidence="2" key="1">
    <citation type="submission" date="2021-02" db="EMBL/GenBank/DDBJ databases">
        <authorList>
            <person name="Nowell W R."/>
        </authorList>
    </citation>
    <scope>NUCLEOTIDE SEQUENCE</scope>
</reference>
<evidence type="ECO:0000313" key="3">
    <source>
        <dbReference type="Proteomes" id="UP000663852"/>
    </source>
</evidence>
<keyword evidence="1" id="KW-0472">Membrane</keyword>
<evidence type="ECO:0000256" key="1">
    <source>
        <dbReference type="SAM" id="Phobius"/>
    </source>
</evidence>
<dbReference type="PROSITE" id="PS51257">
    <property type="entry name" value="PROKAR_LIPOPROTEIN"/>
    <property type="match status" value="1"/>
</dbReference>
<feature type="transmembrane region" description="Helical" evidence="1">
    <location>
        <begin position="103"/>
        <end position="124"/>
    </location>
</feature>
<feature type="transmembrane region" description="Helical" evidence="1">
    <location>
        <begin position="130"/>
        <end position="154"/>
    </location>
</feature>
<keyword evidence="1" id="KW-1133">Transmembrane helix</keyword>
<feature type="transmembrane region" description="Helical" evidence="1">
    <location>
        <begin position="67"/>
        <end position="91"/>
    </location>
</feature>
<evidence type="ECO:0000313" key="2">
    <source>
        <dbReference type="EMBL" id="CAF1079300.1"/>
    </source>
</evidence>
<dbReference type="Proteomes" id="UP000663852">
    <property type="component" value="Unassembled WGS sequence"/>
</dbReference>
<dbReference type="OrthoDB" id="10043270at2759"/>
<gene>
    <name evidence="2" type="ORF">EDS130_LOCUS18875</name>
</gene>
<sequence length="194" mass="21561">MSSKDESPEQLILLVSAIFALISCIMSMLAITTSGWQIDSNDNKTGLFRSCYKDRCTSVAERHETAIVFAILGQVLILVGIISSFMNAFIYQHCLGSICVTSCLIFASSFFWITILTINLQLYLNGGSAIIFNAALSFSLLATFTSSFALGTFFTRRNKQIQSRISTIPLRISSSSEFYRYGETVTKYPRIGFD</sequence>
<proteinExistence type="predicted"/>
<organism evidence="2 3">
    <name type="scientific">Adineta ricciae</name>
    <name type="common">Rotifer</name>
    <dbReference type="NCBI Taxonomy" id="249248"/>
    <lineage>
        <taxon>Eukaryota</taxon>
        <taxon>Metazoa</taxon>
        <taxon>Spiralia</taxon>
        <taxon>Gnathifera</taxon>
        <taxon>Rotifera</taxon>
        <taxon>Eurotatoria</taxon>
        <taxon>Bdelloidea</taxon>
        <taxon>Adinetida</taxon>
        <taxon>Adinetidae</taxon>
        <taxon>Adineta</taxon>
    </lineage>
</organism>
<feature type="transmembrane region" description="Helical" evidence="1">
    <location>
        <begin position="12"/>
        <end position="31"/>
    </location>
</feature>
<accession>A0A814MJR8</accession>